<reference evidence="1 2" key="1">
    <citation type="journal article" date="2022" name="Hortic Res">
        <title>A haplotype resolved chromosomal level avocado genome allows analysis of novel avocado genes.</title>
        <authorList>
            <person name="Nath O."/>
            <person name="Fletcher S.J."/>
            <person name="Hayward A."/>
            <person name="Shaw L.M."/>
            <person name="Masouleh A.K."/>
            <person name="Furtado A."/>
            <person name="Henry R.J."/>
            <person name="Mitter N."/>
        </authorList>
    </citation>
    <scope>NUCLEOTIDE SEQUENCE [LARGE SCALE GENOMIC DNA]</scope>
    <source>
        <strain evidence="2">cv. Hass</strain>
    </source>
</reference>
<dbReference type="EMBL" id="CM056820">
    <property type="protein sequence ID" value="KAJ8616393.1"/>
    <property type="molecule type" value="Genomic_DNA"/>
</dbReference>
<gene>
    <name evidence="1" type="ORF">MRB53_035765</name>
</gene>
<sequence length="218" mass="25472">MAISKTHSLVFLLFLLFSLKTQARAVRESHFFNKATRDDTIPIEPQSLVDKQQLPNPKQEDPTTTTTTTTYQQSQNGYGLYANSYNNNQYSPSTTTTNQEYENARDLPAKYSTEEYTQGKTYETQLVDKPYGMSDTRFLENGRYYYDINAEKNQNRYASTRDNYMGYRSTKVNNNYRGYYEPSKRVDSVNNRYNNNYGGSYYGNNENTFETEEDDFEP</sequence>
<name>A0ACC2K657_PERAE</name>
<comment type="caution">
    <text evidence="1">The sequence shown here is derived from an EMBL/GenBank/DDBJ whole genome shotgun (WGS) entry which is preliminary data.</text>
</comment>
<organism evidence="1 2">
    <name type="scientific">Persea americana</name>
    <name type="common">Avocado</name>
    <dbReference type="NCBI Taxonomy" id="3435"/>
    <lineage>
        <taxon>Eukaryota</taxon>
        <taxon>Viridiplantae</taxon>
        <taxon>Streptophyta</taxon>
        <taxon>Embryophyta</taxon>
        <taxon>Tracheophyta</taxon>
        <taxon>Spermatophyta</taxon>
        <taxon>Magnoliopsida</taxon>
        <taxon>Magnoliidae</taxon>
        <taxon>Laurales</taxon>
        <taxon>Lauraceae</taxon>
        <taxon>Persea</taxon>
    </lineage>
</organism>
<dbReference type="Proteomes" id="UP001234297">
    <property type="component" value="Chromosome 12"/>
</dbReference>
<evidence type="ECO:0000313" key="2">
    <source>
        <dbReference type="Proteomes" id="UP001234297"/>
    </source>
</evidence>
<protein>
    <submittedName>
        <fullName evidence="1">Uncharacterized protein</fullName>
    </submittedName>
</protein>
<accession>A0ACC2K657</accession>
<evidence type="ECO:0000313" key="1">
    <source>
        <dbReference type="EMBL" id="KAJ8616393.1"/>
    </source>
</evidence>
<proteinExistence type="predicted"/>
<keyword evidence="2" id="KW-1185">Reference proteome</keyword>